<feature type="region of interest" description="Disordered" evidence="6">
    <location>
        <begin position="1"/>
        <end position="107"/>
    </location>
</feature>
<evidence type="ECO:0000313" key="9">
    <source>
        <dbReference type="EMBL" id="KZF26153.1"/>
    </source>
</evidence>
<keyword evidence="4" id="KW-0677">Repeat</keyword>
<feature type="domain" description="EF-hand" evidence="8">
    <location>
        <begin position="244"/>
        <end position="279"/>
    </location>
</feature>
<keyword evidence="3" id="KW-0479">Metal-binding</keyword>
<dbReference type="OMA" id="NIDHVEM"/>
<feature type="transmembrane region" description="Helical" evidence="7">
    <location>
        <begin position="279"/>
        <end position="298"/>
    </location>
</feature>
<dbReference type="PANTHER" id="PTHR46212">
    <property type="entry name" value="PEFLIN"/>
    <property type="match status" value="1"/>
</dbReference>
<organism evidence="9 10">
    <name type="scientific">Xylona heveae (strain CBS 132557 / TC161)</name>
    <dbReference type="NCBI Taxonomy" id="1328760"/>
    <lineage>
        <taxon>Eukaryota</taxon>
        <taxon>Fungi</taxon>
        <taxon>Dikarya</taxon>
        <taxon>Ascomycota</taxon>
        <taxon>Pezizomycotina</taxon>
        <taxon>Xylonomycetes</taxon>
        <taxon>Xylonales</taxon>
        <taxon>Xylonaceae</taxon>
        <taxon>Xylona</taxon>
    </lineage>
</organism>
<dbReference type="PROSITE" id="PS00018">
    <property type="entry name" value="EF_HAND_1"/>
    <property type="match status" value="2"/>
</dbReference>
<feature type="transmembrane region" description="Helical" evidence="7">
    <location>
        <begin position="310"/>
        <end position="328"/>
    </location>
</feature>
<accession>A0A165JF27</accession>
<evidence type="ECO:0000256" key="4">
    <source>
        <dbReference type="ARBA" id="ARBA00022737"/>
    </source>
</evidence>
<dbReference type="InterPro" id="IPR051426">
    <property type="entry name" value="Peflin/Sorcin_CaBP"/>
</dbReference>
<dbReference type="Pfam" id="PF13202">
    <property type="entry name" value="EF-hand_5"/>
    <property type="match status" value="1"/>
</dbReference>
<keyword evidence="2" id="KW-0963">Cytoplasm</keyword>
<keyword evidence="10" id="KW-1185">Reference proteome</keyword>
<reference evidence="9 10" key="1">
    <citation type="journal article" date="2016" name="Fungal Biol.">
        <title>The genome of Xylona heveae provides a window into fungal endophytism.</title>
        <authorList>
            <person name="Gazis R."/>
            <person name="Kuo A."/>
            <person name="Riley R."/>
            <person name="LaButti K."/>
            <person name="Lipzen A."/>
            <person name="Lin J."/>
            <person name="Amirebrahimi M."/>
            <person name="Hesse C.N."/>
            <person name="Spatafora J.W."/>
            <person name="Henrissat B."/>
            <person name="Hainaut M."/>
            <person name="Grigoriev I.V."/>
            <person name="Hibbett D.S."/>
        </authorList>
    </citation>
    <scope>NUCLEOTIDE SEQUENCE [LARGE SCALE GENOMIC DNA]</scope>
    <source>
        <strain evidence="9 10">TC161</strain>
    </source>
</reference>
<evidence type="ECO:0000313" key="10">
    <source>
        <dbReference type="Proteomes" id="UP000076632"/>
    </source>
</evidence>
<dbReference type="EMBL" id="KV407454">
    <property type="protein sequence ID" value="KZF26153.1"/>
    <property type="molecule type" value="Genomic_DNA"/>
</dbReference>
<dbReference type="AlphaFoldDB" id="A0A165JF27"/>
<dbReference type="Pfam" id="PF13499">
    <property type="entry name" value="EF-hand_7"/>
    <property type="match status" value="2"/>
</dbReference>
<gene>
    <name evidence="9" type="ORF">L228DRAFT_206181</name>
</gene>
<protein>
    <submittedName>
        <fullName evidence="9">EF-hand</fullName>
    </submittedName>
</protein>
<dbReference type="SUPFAM" id="SSF47473">
    <property type="entry name" value="EF-hand"/>
    <property type="match status" value="1"/>
</dbReference>
<dbReference type="STRING" id="1328760.A0A165JF27"/>
<sequence length="331" mass="36753">MQQGPPSNGGRGRGSGYGSAGYSQGPPPAGAVPPTAGGPPPHARYGSVSSPPLQPEDFSRPPPQQRYNNYGFSPPPQHQAFGAPPPPPQGYHNRPPVSSRPPSSPIVARDASEASLIPLFQAVDKNGSGELSERELGAALINGDWTPFDPHTVRMMIRMFDSDRDGTIGFSEFCGLWNFLASWRALFDRFDEDRSGNISFDEYSKALVAFGYRLTPQFVQTLFRTYDKRGANAISFDVFVQSCISLKRMTDVFKKYDDDRDGYITLSLYVSLPSPLNKFYLIFCLPTMVIPFTLVFPVDAGRLFETILIYSRHFFSCHTILVILYHQAYLS</sequence>
<dbReference type="GeneID" id="28894804"/>
<evidence type="ECO:0000256" key="1">
    <source>
        <dbReference type="ARBA" id="ARBA00004496"/>
    </source>
</evidence>
<dbReference type="InterPro" id="IPR002048">
    <property type="entry name" value="EF_hand_dom"/>
</dbReference>
<dbReference type="InterPro" id="IPR018247">
    <property type="entry name" value="EF_Hand_1_Ca_BS"/>
</dbReference>
<feature type="compositionally biased region" description="Pro residues" evidence="6">
    <location>
        <begin position="73"/>
        <end position="89"/>
    </location>
</feature>
<dbReference type="Proteomes" id="UP000076632">
    <property type="component" value="Unassembled WGS sequence"/>
</dbReference>
<evidence type="ECO:0000259" key="8">
    <source>
        <dbReference type="PROSITE" id="PS50222"/>
    </source>
</evidence>
<dbReference type="SMART" id="SM00054">
    <property type="entry name" value="EFh"/>
    <property type="match status" value="4"/>
</dbReference>
<dbReference type="PROSITE" id="PS50222">
    <property type="entry name" value="EF_HAND_2"/>
    <property type="match status" value="3"/>
</dbReference>
<evidence type="ECO:0000256" key="2">
    <source>
        <dbReference type="ARBA" id="ARBA00022490"/>
    </source>
</evidence>
<comment type="subcellular location">
    <subcellularLocation>
        <location evidence="1">Cytoplasm</location>
    </subcellularLocation>
</comment>
<evidence type="ECO:0000256" key="5">
    <source>
        <dbReference type="ARBA" id="ARBA00022837"/>
    </source>
</evidence>
<feature type="domain" description="EF-hand" evidence="8">
    <location>
        <begin position="178"/>
        <end position="213"/>
    </location>
</feature>
<name>A0A165JF27_XYLHT</name>
<dbReference type="PANTHER" id="PTHR46212:SF3">
    <property type="entry name" value="GH27120P"/>
    <property type="match status" value="1"/>
</dbReference>
<feature type="domain" description="EF-hand" evidence="8">
    <location>
        <begin position="111"/>
        <end position="146"/>
    </location>
</feature>
<evidence type="ECO:0000256" key="7">
    <source>
        <dbReference type="SAM" id="Phobius"/>
    </source>
</evidence>
<keyword evidence="5" id="KW-0106">Calcium</keyword>
<dbReference type="CDD" id="cd16180">
    <property type="entry name" value="EFh_PEF_Group_I"/>
    <property type="match status" value="1"/>
</dbReference>
<keyword evidence="7" id="KW-1133">Transmembrane helix</keyword>
<keyword evidence="7" id="KW-0472">Membrane</keyword>
<dbReference type="InterPro" id="IPR011992">
    <property type="entry name" value="EF-hand-dom_pair"/>
</dbReference>
<dbReference type="GO" id="GO:0005737">
    <property type="term" value="C:cytoplasm"/>
    <property type="evidence" value="ECO:0007669"/>
    <property type="project" value="UniProtKB-SubCell"/>
</dbReference>
<feature type="compositionally biased region" description="Pro residues" evidence="6">
    <location>
        <begin position="25"/>
        <end position="42"/>
    </location>
</feature>
<proteinExistence type="predicted"/>
<evidence type="ECO:0000256" key="3">
    <source>
        <dbReference type="ARBA" id="ARBA00022723"/>
    </source>
</evidence>
<dbReference type="RefSeq" id="XP_018191708.1">
    <property type="nucleotide sequence ID" value="XM_018329667.1"/>
</dbReference>
<feature type="compositionally biased region" description="Gly residues" evidence="6">
    <location>
        <begin position="7"/>
        <end position="19"/>
    </location>
</feature>
<dbReference type="OrthoDB" id="186625at2759"/>
<dbReference type="GO" id="GO:0005509">
    <property type="term" value="F:calcium ion binding"/>
    <property type="evidence" value="ECO:0007669"/>
    <property type="project" value="InterPro"/>
</dbReference>
<dbReference type="GO" id="GO:0048306">
    <property type="term" value="F:calcium-dependent protein binding"/>
    <property type="evidence" value="ECO:0007669"/>
    <property type="project" value="UniProtKB-ARBA"/>
</dbReference>
<dbReference type="InParanoid" id="A0A165JF27"/>
<dbReference type="Gene3D" id="1.10.238.10">
    <property type="entry name" value="EF-hand"/>
    <property type="match status" value="1"/>
</dbReference>
<evidence type="ECO:0000256" key="6">
    <source>
        <dbReference type="SAM" id="MobiDB-lite"/>
    </source>
</evidence>
<keyword evidence="7" id="KW-0812">Transmembrane</keyword>